<evidence type="ECO:0000313" key="4">
    <source>
        <dbReference type="Proteomes" id="UP000325577"/>
    </source>
</evidence>
<dbReference type="Gene3D" id="1.20.930.20">
    <property type="entry name" value="Adaptor protein Cbl, N-terminal domain"/>
    <property type="match status" value="1"/>
</dbReference>
<dbReference type="Pfam" id="PF19584">
    <property type="entry name" value="MCAfunc"/>
    <property type="match status" value="1"/>
</dbReference>
<dbReference type="InterPro" id="IPR036537">
    <property type="entry name" value="Adaptor_Cbl_N_dom_sf"/>
</dbReference>
<sequence length="287" mass="32703">MESFAQAVGADAIGLINLIVAAAQNATMHRKNCEQVAGHVRMIGNLLEKLKLTYLRSFPATGEPLDGLEEALRKALDMVESCREKSYLYVLAMGWTVVYQFREIQDEIDRYLKLVPLISVVHEYQIQNLKESLQAIEDDHREYTLDEEEMEAQSVILKRDRTKRDAIILEKSLSRQYPELKFREALQEEKEKLHVELQKSQVKNDIKQCCVIEHLIEVTEHVVNAPPEKNLSLNADAQYVTASKSSHGASGLQSEDQAKSEWQADLFDCCAEPCLSVFLKHFLLSNP</sequence>
<dbReference type="PANTHER" id="PTHR46604:SF2">
    <property type="entry name" value="MCAFUNC DOMAIN-CONTAINING PROTEIN"/>
    <property type="match status" value="1"/>
</dbReference>
<keyword evidence="4" id="KW-1185">Reference proteome</keyword>
<organism evidence="3 4">
    <name type="scientific">Nyssa sinensis</name>
    <dbReference type="NCBI Taxonomy" id="561372"/>
    <lineage>
        <taxon>Eukaryota</taxon>
        <taxon>Viridiplantae</taxon>
        <taxon>Streptophyta</taxon>
        <taxon>Embryophyta</taxon>
        <taxon>Tracheophyta</taxon>
        <taxon>Spermatophyta</taxon>
        <taxon>Magnoliopsida</taxon>
        <taxon>eudicotyledons</taxon>
        <taxon>Gunneridae</taxon>
        <taxon>Pentapetalae</taxon>
        <taxon>asterids</taxon>
        <taxon>Cornales</taxon>
        <taxon>Nyssaceae</taxon>
        <taxon>Nyssa</taxon>
    </lineage>
</organism>
<evidence type="ECO:0000256" key="1">
    <source>
        <dbReference type="SAM" id="Coils"/>
    </source>
</evidence>
<feature type="domain" description="MCAfunc" evidence="2">
    <location>
        <begin position="15"/>
        <end position="159"/>
    </location>
</feature>
<evidence type="ECO:0000313" key="3">
    <source>
        <dbReference type="EMBL" id="KAA8534030.1"/>
    </source>
</evidence>
<keyword evidence="1" id="KW-0175">Coiled coil</keyword>
<dbReference type="GO" id="GO:0007166">
    <property type="term" value="P:cell surface receptor signaling pathway"/>
    <property type="evidence" value="ECO:0007669"/>
    <property type="project" value="InterPro"/>
</dbReference>
<feature type="coiled-coil region" evidence="1">
    <location>
        <begin position="126"/>
        <end position="153"/>
    </location>
</feature>
<dbReference type="OrthoDB" id="1045822at2759"/>
<reference evidence="3 4" key="1">
    <citation type="submission" date="2019-09" db="EMBL/GenBank/DDBJ databases">
        <title>A chromosome-level genome assembly of the Chinese tupelo Nyssa sinensis.</title>
        <authorList>
            <person name="Yang X."/>
            <person name="Kang M."/>
            <person name="Yang Y."/>
            <person name="Xiong H."/>
            <person name="Wang M."/>
            <person name="Zhang Z."/>
            <person name="Wang Z."/>
            <person name="Wu H."/>
            <person name="Ma T."/>
            <person name="Liu J."/>
            <person name="Xi Z."/>
        </authorList>
    </citation>
    <scope>NUCLEOTIDE SEQUENCE [LARGE SCALE GENOMIC DNA]</scope>
    <source>
        <strain evidence="3">J267</strain>
        <tissue evidence="3">Leaf</tissue>
    </source>
</reference>
<dbReference type="Proteomes" id="UP000325577">
    <property type="component" value="Linkage Group LG18"/>
</dbReference>
<gene>
    <name evidence="3" type="ORF">F0562_031547</name>
</gene>
<protein>
    <recommendedName>
        <fullName evidence="2">MCAfunc domain-containing protein</fullName>
    </recommendedName>
</protein>
<dbReference type="PANTHER" id="PTHR46604">
    <property type="entry name" value="PROTEIN MID1-COMPLEMENTING ACTIVITY 1"/>
    <property type="match status" value="1"/>
</dbReference>
<dbReference type="CDD" id="cd21037">
    <property type="entry name" value="MLKL_NTD"/>
    <property type="match status" value="1"/>
</dbReference>
<dbReference type="InterPro" id="IPR059179">
    <property type="entry name" value="MLKL-like_MCAfunc"/>
</dbReference>
<dbReference type="EMBL" id="CM018041">
    <property type="protein sequence ID" value="KAA8534030.1"/>
    <property type="molecule type" value="Genomic_DNA"/>
</dbReference>
<dbReference type="AlphaFoldDB" id="A0A5J5AU83"/>
<accession>A0A5J5AU83</accession>
<proteinExistence type="predicted"/>
<dbReference type="InterPro" id="IPR045766">
    <property type="entry name" value="MCAfunc"/>
</dbReference>
<name>A0A5J5AU83_9ASTE</name>
<evidence type="ECO:0000259" key="2">
    <source>
        <dbReference type="Pfam" id="PF19584"/>
    </source>
</evidence>